<dbReference type="GO" id="GO:0043025">
    <property type="term" value="C:neuronal cell body"/>
    <property type="evidence" value="ECO:0007669"/>
    <property type="project" value="TreeGrafter"/>
</dbReference>
<feature type="region of interest" description="Disordered" evidence="8">
    <location>
        <begin position="474"/>
        <end position="498"/>
    </location>
</feature>
<dbReference type="Gene3D" id="3.30.160.20">
    <property type="match status" value="3"/>
</dbReference>
<dbReference type="GO" id="GO:0003725">
    <property type="term" value="F:double-stranded RNA binding"/>
    <property type="evidence" value="ECO:0007669"/>
    <property type="project" value="Ensembl"/>
</dbReference>
<feature type="compositionally biased region" description="Basic and acidic residues" evidence="8">
    <location>
        <begin position="184"/>
        <end position="204"/>
    </location>
</feature>
<evidence type="ECO:0000256" key="5">
    <source>
        <dbReference type="ARBA" id="ARBA00022824"/>
    </source>
</evidence>
<dbReference type="Pfam" id="PF00035">
    <property type="entry name" value="dsrm"/>
    <property type="match status" value="3"/>
</dbReference>
<dbReference type="GO" id="GO:0032839">
    <property type="term" value="C:dendrite cytoplasm"/>
    <property type="evidence" value="ECO:0007669"/>
    <property type="project" value="GOC"/>
</dbReference>
<dbReference type="GO" id="GO:0007281">
    <property type="term" value="P:germ cell development"/>
    <property type="evidence" value="ECO:0007669"/>
    <property type="project" value="TreeGrafter"/>
</dbReference>
<dbReference type="InterPro" id="IPR014720">
    <property type="entry name" value="dsRBD_dom"/>
</dbReference>
<reference evidence="10" key="1">
    <citation type="submission" date="2025-08" db="UniProtKB">
        <authorList>
            <consortium name="Ensembl"/>
        </authorList>
    </citation>
    <scope>IDENTIFICATION</scope>
</reference>
<evidence type="ECO:0000256" key="8">
    <source>
        <dbReference type="SAM" id="MobiDB-lite"/>
    </source>
</evidence>
<evidence type="ECO:0000256" key="3">
    <source>
        <dbReference type="ARBA" id="ARBA00022490"/>
    </source>
</evidence>
<dbReference type="AlphaFoldDB" id="A0A2K6EQG5"/>
<feature type="domain" description="DRBM" evidence="9">
    <location>
        <begin position="95"/>
        <end position="181"/>
    </location>
</feature>
<dbReference type="FunFam" id="3.30.160.20:FF:000024">
    <property type="entry name" value="double-stranded RNA-binding protein Staufen homolog 1 isoform X1"/>
    <property type="match status" value="1"/>
</dbReference>
<dbReference type="STRING" id="379532.ENSPCOP00000003975"/>
<dbReference type="InterPro" id="IPR044474">
    <property type="entry name" value="STAU2_DSRM_4"/>
</dbReference>
<dbReference type="GO" id="GO:0008298">
    <property type="term" value="P:intracellular mRNA localization"/>
    <property type="evidence" value="ECO:0007669"/>
    <property type="project" value="TreeGrafter"/>
</dbReference>
<dbReference type="InterPro" id="IPR032478">
    <property type="entry name" value="Staufen_C"/>
</dbReference>
<keyword evidence="4" id="KW-0677">Repeat</keyword>
<dbReference type="Ensembl" id="ENSPCOT00000013464.1">
    <property type="protein sequence ID" value="ENSPCOP00000003975.1"/>
    <property type="gene ID" value="ENSPCOG00000011840.1"/>
</dbReference>
<dbReference type="Pfam" id="PF16482">
    <property type="entry name" value="Staufen_C"/>
    <property type="match status" value="1"/>
</dbReference>
<keyword evidence="11" id="KW-1185">Reference proteome</keyword>
<dbReference type="RefSeq" id="XP_012518557.1">
    <property type="nucleotide sequence ID" value="XM_012663103.1"/>
</dbReference>
<proteinExistence type="predicted"/>
<dbReference type="PROSITE" id="PS50137">
    <property type="entry name" value="DS_RBD"/>
    <property type="match status" value="3"/>
</dbReference>
<gene>
    <name evidence="10" type="primary">STAU2</name>
</gene>
<keyword evidence="6 7" id="KW-0694">RNA-binding</keyword>
<feature type="region of interest" description="Disordered" evidence="8">
    <location>
        <begin position="178"/>
        <end position="204"/>
    </location>
</feature>
<dbReference type="GO" id="GO:0010494">
    <property type="term" value="C:cytoplasmic stress granule"/>
    <property type="evidence" value="ECO:0007669"/>
    <property type="project" value="TreeGrafter"/>
</dbReference>
<dbReference type="CDD" id="cd19886">
    <property type="entry name" value="DSRM_STAU2_rpt4"/>
    <property type="match status" value="1"/>
</dbReference>
<feature type="domain" description="DRBM" evidence="9">
    <location>
        <begin position="8"/>
        <end position="75"/>
    </location>
</feature>
<dbReference type="FunFam" id="3.30.160.20:FF:000057">
    <property type="entry name" value="Double-stranded RNA-binding protein Staufen homolog 2"/>
    <property type="match status" value="1"/>
</dbReference>
<dbReference type="GO" id="GO:0003729">
    <property type="term" value="F:mRNA binding"/>
    <property type="evidence" value="ECO:0007669"/>
    <property type="project" value="TreeGrafter"/>
</dbReference>
<dbReference type="InterPro" id="IPR051740">
    <property type="entry name" value="DRBM-containing_protein"/>
</dbReference>
<dbReference type="CTD" id="27067"/>
<dbReference type="CDD" id="cd19882">
    <property type="entry name" value="DSRM_STAU2_rpt2"/>
    <property type="match status" value="1"/>
</dbReference>
<reference evidence="10" key="2">
    <citation type="submission" date="2025-09" db="UniProtKB">
        <authorList>
            <consortium name="Ensembl"/>
        </authorList>
    </citation>
    <scope>IDENTIFICATION</scope>
</reference>
<dbReference type="GO" id="GO:0035418">
    <property type="term" value="P:protein localization to synapse"/>
    <property type="evidence" value="ECO:0007669"/>
    <property type="project" value="TreeGrafter"/>
</dbReference>
<dbReference type="Gene3D" id="6.10.250.1360">
    <property type="match status" value="1"/>
</dbReference>
<evidence type="ECO:0000256" key="2">
    <source>
        <dbReference type="ARBA" id="ARBA00004496"/>
    </source>
</evidence>
<evidence type="ECO:0000256" key="1">
    <source>
        <dbReference type="ARBA" id="ARBA00004240"/>
    </source>
</evidence>
<organism evidence="10 11">
    <name type="scientific">Propithecus coquereli</name>
    <name type="common">Coquerel's sifaka</name>
    <name type="synonym">Propithecus verreauxi coquereli</name>
    <dbReference type="NCBI Taxonomy" id="379532"/>
    <lineage>
        <taxon>Eukaryota</taxon>
        <taxon>Metazoa</taxon>
        <taxon>Chordata</taxon>
        <taxon>Craniata</taxon>
        <taxon>Vertebrata</taxon>
        <taxon>Euteleostomi</taxon>
        <taxon>Mammalia</taxon>
        <taxon>Eutheria</taxon>
        <taxon>Euarchontoglires</taxon>
        <taxon>Primates</taxon>
        <taxon>Strepsirrhini</taxon>
        <taxon>Lemuriformes</taxon>
        <taxon>Indriidae</taxon>
        <taxon>Propithecus</taxon>
    </lineage>
</organism>
<dbReference type="GeneTree" id="ENSGT00940000154977"/>
<evidence type="ECO:0000256" key="4">
    <source>
        <dbReference type="ARBA" id="ARBA00022737"/>
    </source>
</evidence>
<dbReference type="FunFam" id="3.30.160.20:FF:000013">
    <property type="entry name" value="double-stranded RNA-binding protein Staufen homolog 2 isoform X3"/>
    <property type="match status" value="1"/>
</dbReference>
<evidence type="ECO:0000313" key="11">
    <source>
        <dbReference type="Proteomes" id="UP000233160"/>
    </source>
</evidence>
<accession>A0A2K6EQG5</accession>
<evidence type="ECO:0000256" key="7">
    <source>
        <dbReference type="PROSITE-ProRule" id="PRU00266"/>
    </source>
</evidence>
<sequence>MATPKEKTPMCLVNELARFNRVQPQYKLLNERGPAHSKMFSVQLSLGEQTWESEGSSIKKAQQAVANKALTESALPKPVQKPAKSNVNNNPGSITPTVELNGLAMKRGEPAIYRPLDPKPFPNHRANYNFRGMYNQRYHCPMPKIFYVQLTVGNNEFFGEGKTRQAARHNAAMKALQALQNEPIPEKSHQNGESGKEMDDDKDANKSEISLVFEIALKRNMPVSFEAGPEYGQGMNPISRLAQIQQAKKEKEPDYVLLSERGMPRRREFVMQVKVGSEVATGTGPNKKIAKKNAAEAMLLQLGYKASTSLQDQLEKTGENKGWSGPKAGFPEPPSNTPKGILHLSPDVYQEMEASRHKVISGTTLGYLSPKDMNQPSSSFFSISPTSNSSATIARELLMNGTSPTAEAIGLKGSSPTPPCSPVQPSKQLEYLARIQGFQAALSALKQFSEQGLDPIDGAMNIEKSSLEKQAKHLREKVEDNQAPPGSIAQDCKKSNPV</sequence>
<dbReference type="Proteomes" id="UP000233160">
    <property type="component" value="Unassembled WGS sequence"/>
</dbReference>
<feature type="region of interest" description="Disordered" evidence="8">
    <location>
        <begin position="311"/>
        <end position="342"/>
    </location>
</feature>
<keyword evidence="3" id="KW-0963">Cytoplasm</keyword>
<dbReference type="InterPro" id="IPR044464">
    <property type="entry name" value="STAU2_DSRM_2"/>
</dbReference>
<feature type="domain" description="DRBM" evidence="9">
    <location>
        <begin position="236"/>
        <end position="304"/>
    </location>
</feature>
<dbReference type="SUPFAM" id="SSF54768">
    <property type="entry name" value="dsRNA-binding domain-like"/>
    <property type="match status" value="3"/>
</dbReference>
<dbReference type="SMART" id="SM00358">
    <property type="entry name" value="DSRM"/>
    <property type="match status" value="3"/>
</dbReference>
<comment type="subcellular location">
    <subcellularLocation>
        <location evidence="2">Cytoplasm</location>
    </subcellularLocation>
    <subcellularLocation>
        <location evidence="1">Endoplasmic reticulum</location>
    </subcellularLocation>
</comment>
<keyword evidence="5" id="KW-0256">Endoplasmic reticulum</keyword>
<dbReference type="PANTHER" id="PTHR46054:SF1">
    <property type="entry name" value="DOUBLE-STRANDED RNA-BINDING PROTEIN STAUFEN HOMOLOG 2"/>
    <property type="match status" value="1"/>
</dbReference>
<dbReference type="GO" id="GO:0005783">
    <property type="term" value="C:endoplasmic reticulum"/>
    <property type="evidence" value="ECO:0007669"/>
    <property type="project" value="UniProtKB-SubCell"/>
</dbReference>
<name>A0A2K6EQG5_PROCO</name>
<dbReference type="KEGG" id="pcoq:105825352"/>
<evidence type="ECO:0000313" key="10">
    <source>
        <dbReference type="Ensembl" id="ENSPCOP00000003975.1"/>
    </source>
</evidence>
<dbReference type="OrthoDB" id="10037267at2759"/>
<dbReference type="GO" id="GO:0098964">
    <property type="term" value="P:anterograde dendritic transport of messenger ribonucleoprotein complex"/>
    <property type="evidence" value="ECO:0007669"/>
    <property type="project" value="TreeGrafter"/>
</dbReference>
<evidence type="ECO:0000259" key="9">
    <source>
        <dbReference type="PROSITE" id="PS50137"/>
    </source>
</evidence>
<dbReference type="GeneID" id="105825352"/>
<evidence type="ECO:0000256" key="6">
    <source>
        <dbReference type="ARBA" id="ARBA00022884"/>
    </source>
</evidence>
<dbReference type="PANTHER" id="PTHR46054">
    <property type="entry name" value="MATERNAL EFFECT PROTEIN STAUFEN"/>
    <property type="match status" value="1"/>
</dbReference>
<protein>
    <submittedName>
        <fullName evidence="10">Staufen double-stranded RNA binding protein 2</fullName>
    </submittedName>
</protein>
<dbReference type="GO" id="GO:0005886">
    <property type="term" value="C:plasma membrane"/>
    <property type="evidence" value="ECO:0007669"/>
    <property type="project" value="TreeGrafter"/>
</dbReference>